<dbReference type="EMBL" id="QJJK01000008">
    <property type="protein sequence ID" value="PXW56609.1"/>
    <property type="molecule type" value="Genomic_DNA"/>
</dbReference>
<comment type="caution">
    <text evidence="2">The sequence shown here is derived from an EMBL/GenBank/DDBJ whole genome shotgun (WGS) entry which is preliminary data.</text>
</comment>
<keyword evidence="3" id="KW-1185">Reference proteome</keyword>
<reference evidence="2 3" key="1">
    <citation type="submission" date="2018-05" db="EMBL/GenBank/DDBJ databases">
        <title>Genomic Encyclopedia of Type Strains, Phase IV (KMG-IV): sequencing the most valuable type-strain genomes for metagenomic binning, comparative biology and taxonomic classification.</title>
        <authorList>
            <person name="Goeker M."/>
        </authorList>
    </citation>
    <scope>NUCLEOTIDE SEQUENCE [LARGE SCALE GENOMIC DNA]</scope>
    <source>
        <strain evidence="2 3">DSM 6462</strain>
    </source>
</reference>
<dbReference type="Proteomes" id="UP000248021">
    <property type="component" value="Unassembled WGS sequence"/>
</dbReference>
<dbReference type="GO" id="GO:0003677">
    <property type="term" value="F:DNA binding"/>
    <property type="evidence" value="ECO:0007669"/>
    <property type="project" value="InterPro"/>
</dbReference>
<accession>A0A2V3U2T8</accession>
<protein>
    <submittedName>
        <fullName evidence="2">Helix-turn-helix protein</fullName>
    </submittedName>
</protein>
<dbReference type="CDD" id="cd00093">
    <property type="entry name" value="HTH_XRE"/>
    <property type="match status" value="1"/>
</dbReference>
<gene>
    <name evidence="2" type="ORF">C7450_108362</name>
</gene>
<evidence type="ECO:0000313" key="2">
    <source>
        <dbReference type="EMBL" id="PXW56609.1"/>
    </source>
</evidence>
<evidence type="ECO:0000313" key="3">
    <source>
        <dbReference type="Proteomes" id="UP000248021"/>
    </source>
</evidence>
<name>A0A2V3U2T8_9HYPH</name>
<organism evidence="2 3">
    <name type="scientific">Chelatococcus asaccharovorans</name>
    <dbReference type="NCBI Taxonomy" id="28210"/>
    <lineage>
        <taxon>Bacteria</taxon>
        <taxon>Pseudomonadati</taxon>
        <taxon>Pseudomonadota</taxon>
        <taxon>Alphaproteobacteria</taxon>
        <taxon>Hyphomicrobiales</taxon>
        <taxon>Chelatococcaceae</taxon>
        <taxon>Chelatococcus</taxon>
    </lineage>
</organism>
<proteinExistence type="predicted"/>
<dbReference type="SMART" id="SM00530">
    <property type="entry name" value="HTH_XRE"/>
    <property type="match status" value="1"/>
</dbReference>
<evidence type="ECO:0000256" key="1">
    <source>
        <dbReference type="SAM" id="MobiDB-lite"/>
    </source>
</evidence>
<dbReference type="Pfam" id="PF12844">
    <property type="entry name" value="HTH_19"/>
    <property type="match status" value="1"/>
</dbReference>
<sequence length="100" mass="10825">MPSSFLTGAQLRAARALLNWTVRDLAERSRVHRNTISAFESEKTFPNASTLAALVRPLEQAGVVFMEENASSPSGGPGVRFKAQPAGWLRPEELSAENDG</sequence>
<dbReference type="InterPro" id="IPR010982">
    <property type="entry name" value="Lambda_DNA-bd_dom_sf"/>
</dbReference>
<dbReference type="PROSITE" id="PS50943">
    <property type="entry name" value="HTH_CROC1"/>
    <property type="match status" value="1"/>
</dbReference>
<dbReference type="AlphaFoldDB" id="A0A2V3U2T8"/>
<dbReference type="SUPFAM" id="SSF47413">
    <property type="entry name" value="lambda repressor-like DNA-binding domains"/>
    <property type="match status" value="1"/>
</dbReference>
<dbReference type="InterPro" id="IPR001387">
    <property type="entry name" value="Cro/C1-type_HTH"/>
</dbReference>
<dbReference type="Gene3D" id="1.10.260.40">
    <property type="entry name" value="lambda repressor-like DNA-binding domains"/>
    <property type="match status" value="1"/>
</dbReference>
<dbReference type="RefSeq" id="WP_245449997.1">
    <property type="nucleotide sequence ID" value="NZ_CAKNFM010000006.1"/>
</dbReference>
<feature type="region of interest" description="Disordered" evidence="1">
    <location>
        <begin position="68"/>
        <end position="100"/>
    </location>
</feature>